<dbReference type="OrthoDB" id="689590at2759"/>
<evidence type="ECO:0000313" key="4">
    <source>
        <dbReference type="Proteomes" id="UP000238479"/>
    </source>
</evidence>
<gene>
    <name evidence="3" type="ORF">RchiOBHm_Chr3g0453461</name>
</gene>
<keyword evidence="4" id="KW-1185">Reference proteome</keyword>
<organism evidence="3 4">
    <name type="scientific">Rosa chinensis</name>
    <name type="common">China rose</name>
    <dbReference type="NCBI Taxonomy" id="74649"/>
    <lineage>
        <taxon>Eukaryota</taxon>
        <taxon>Viridiplantae</taxon>
        <taxon>Streptophyta</taxon>
        <taxon>Embryophyta</taxon>
        <taxon>Tracheophyta</taxon>
        <taxon>Spermatophyta</taxon>
        <taxon>Magnoliopsida</taxon>
        <taxon>eudicotyledons</taxon>
        <taxon>Gunneridae</taxon>
        <taxon>Pentapetalae</taxon>
        <taxon>rosids</taxon>
        <taxon>fabids</taxon>
        <taxon>Rosales</taxon>
        <taxon>Rosaceae</taxon>
        <taxon>Rosoideae</taxon>
        <taxon>Rosoideae incertae sedis</taxon>
        <taxon>Rosa</taxon>
    </lineage>
</organism>
<dbReference type="Gramene" id="PRQ42054">
    <property type="protein sequence ID" value="PRQ42054"/>
    <property type="gene ID" value="RchiOBHm_Chr3g0453461"/>
</dbReference>
<feature type="coiled-coil region" evidence="1">
    <location>
        <begin position="297"/>
        <end position="394"/>
    </location>
</feature>
<dbReference type="OMA" id="ISAMQCK"/>
<proteinExistence type="predicted"/>
<evidence type="ECO:0000256" key="2">
    <source>
        <dbReference type="SAM" id="MobiDB-lite"/>
    </source>
</evidence>
<feature type="coiled-coil region" evidence="1">
    <location>
        <begin position="426"/>
        <end position="513"/>
    </location>
</feature>
<evidence type="ECO:0000313" key="3">
    <source>
        <dbReference type="EMBL" id="PRQ42054.1"/>
    </source>
</evidence>
<dbReference type="AlphaFoldDB" id="A0A2P6R6J5"/>
<feature type="region of interest" description="Disordered" evidence="2">
    <location>
        <begin position="1"/>
        <end position="43"/>
    </location>
</feature>
<dbReference type="EMBL" id="PDCK01000041">
    <property type="protein sequence ID" value="PRQ42054.1"/>
    <property type="molecule type" value="Genomic_DNA"/>
</dbReference>
<name>A0A2P6R6J5_ROSCH</name>
<feature type="coiled-coil region" evidence="1">
    <location>
        <begin position="192"/>
        <end position="268"/>
    </location>
</feature>
<keyword evidence="1" id="KW-0175">Coiled coil</keyword>
<dbReference type="STRING" id="74649.A0A2P6R6J5"/>
<feature type="compositionally biased region" description="Low complexity" evidence="2">
    <location>
        <begin position="21"/>
        <end position="38"/>
    </location>
</feature>
<feature type="coiled-coil region" evidence="1">
    <location>
        <begin position="122"/>
        <end position="163"/>
    </location>
</feature>
<comment type="caution">
    <text evidence="3">The sequence shown here is derived from an EMBL/GenBank/DDBJ whole genome shotgun (WGS) entry which is preliminary data.</text>
</comment>
<dbReference type="Proteomes" id="UP000238479">
    <property type="component" value="Chromosome 3"/>
</dbReference>
<feature type="coiled-coil region" evidence="1">
    <location>
        <begin position="570"/>
        <end position="604"/>
    </location>
</feature>
<protein>
    <submittedName>
        <fullName evidence="3">Uncharacterized protein</fullName>
    </submittedName>
</protein>
<accession>A0A2P6R6J5</accession>
<reference evidence="3 4" key="1">
    <citation type="journal article" date="2018" name="Nat. Genet.">
        <title>The Rosa genome provides new insights in the design of modern roses.</title>
        <authorList>
            <person name="Bendahmane M."/>
        </authorList>
    </citation>
    <scope>NUCLEOTIDE SEQUENCE [LARGE SCALE GENOMIC DNA]</scope>
    <source>
        <strain evidence="4">cv. Old Blush</strain>
    </source>
</reference>
<evidence type="ECO:0000256" key="1">
    <source>
        <dbReference type="SAM" id="Coils"/>
    </source>
</evidence>
<sequence>MAKKKATHQPKDATNQEEEATQQTQTQNHNNNNTAAAASMGDVSSEKLANLKSLNSLLLKETLDRRQQVEALVKAQKGLESELSKLGMEKKLMEVELVEKSDEGFGVELEKTVFGVFVAAQMAEMLREKAEIERVKRGTEEEVEVLRREVDELVGSLENEKGKLSRVCWERDVVKGDFDGLALEANGLRLKVVEMERRERCVEDQVEKVKSQCRGLVEEKCEKERVVEAMMRERDLAERKRGELESVIADLKREIGRIVREKNEIDKAKIGQEVMVSKLEKEVGQLNKVGLSLRTENEGLQKKVSELEESVGEAAAKEREMEREIKALVEEKKEKEDSVERLNEEVKSQKAILDMVTEELENKEQRIKEITQKKNEIEEAKANRDSEVAELSRQVGEQRDVIFTLRKSCNEKEEKNARLVSEVCQYKDAVERVKQERAEVQKSLAEQKKIVEDLKLIVSEREKKVQEIEQLLGKLRTERDDITEKNNVMESRLESLAKEKDFVQKSLSDAQRDIHDWKFKYESAGRTSKQALTMLKNTAAFLASQSEGKKEVAIKEKNLGEEVQPYAAELDIVQSAFRNNEKMIEDLKQQLESVRSVAQAQKRKSFWTLVSSATTIIAAASVAYAAKGR</sequence>